<name>A0A1F5FHY9_9BACT</name>
<evidence type="ECO:0000313" key="3">
    <source>
        <dbReference type="Proteomes" id="UP000176682"/>
    </source>
</evidence>
<comment type="caution">
    <text evidence="2">The sequence shown here is derived from an EMBL/GenBank/DDBJ whole genome shotgun (WGS) entry which is preliminary data.</text>
</comment>
<feature type="transmembrane region" description="Helical" evidence="1">
    <location>
        <begin position="488"/>
        <end position="513"/>
    </location>
</feature>
<evidence type="ECO:0000256" key="1">
    <source>
        <dbReference type="SAM" id="Phobius"/>
    </source>
</evidence>
<keyword evidence="1" id="KW-0472">Membrane</keyword>
<accession>A0A1F5FHY9</accession>
<feature type="transmembrane region" description="Helical" evidence="1">
    <location>
        <begin position="364"/>
        <end position="397"/>
    </location>
</feature>
<reference evidence="2 3" key="1">
    <citation type="journal article" date="2016" name="Nat. Commun.">
        <title>Thousands of microbial genomes shed light on interconnected biogeochemical processes in an aquifer system.</title>
        <authorList>
            <person name="Anantharaman K."/>
            <person name="Brown C.T."/>
            <person name="Hug L.A."/>
            <person name="Sharon I."/>
            <person name="Castelle C.J."/>
            <person name="Probst A.J."/>
            <person name="Thomas B.C."/>
            <person name="Singh A."/>
            <person name="Wilkins M.J."/>
            <person name="Karaoz U."/>
            <person name="Brodie E.L."/>
            <person name="Williams K.H."/>
            <person name="Hubbard S.S."/>
            <person name="Banfield J.F."/>
        </authorList>
    </citation>
    <scope>NUCLEOTIDE SEQUENCE [LARGE SCALE GENOMIC DNA]</scope>
</reference>
<sequence length="545" mass="61564">MLQFDEQAHILNTDYRFQITDFRMNKKTILYISIAITLILRSEILNLKSIDAIENPQTPDDSLVSATIGINMPESPILITPCDNCVTRNRFEQFSWWRSDLNNVAYYQLILDHVIIADHILPHTSQDSAGYLTQVTAEKVFLNLKTALPEGAHVWLVRAVVEDAHADSETWHFTVDTTNPIIILQAVDKNVFYWATNDPASIPPADQRHLKVTTANPLLSGKVEAYAAFKLSLVCPPATSSCDHQTITIVDTDGNWEHRFYGLLPDVTYTAYLSATDAAGNSNYFPEFTITYTPGGLRFPPFIIPPGVIKPTLSPTPSPSPQPLPPTYIKELIPYRTAPPAPPVTEIPQPSAPLITDSHLTLIIVWGLLIHLLACLIGFQVSPFFIPTFFSALLFPYLRRHNGLTSRASFVRLMVYSASDKPQLLKRVYSQATATFRLDLSQHDLVLIKAFRAGFTPFSALFYTQPQQPFTYLLPLVRKDRQSLQDNFLGFVIWIRILPLLIAILTSSYALAIFKTLDLFLLSYLFISLYLLFIEYLYPRIKTSH</sequence>
<proteinExistence type="predicted"/>
<dbReference type="Proteomes" id="UP000176682">
    <property type="component" value="Unassembled WGS sequence"/>
</dbReference>
<dbReference type="InterPro" id="IPR013783">
    <property type="entry name" value="Ig-like_fold"/>
</dbReference>
<dbReference type="Gene3D" id="2.60.40.10">
    <property type="entry name" value="Immunoglobulins"/>
    <property type="match status" value="2"/>
</dbReference>
<feature type="transmembrane region" description="Helical" evidence="1">
    <location>
        <begin position="519"/>
        <end position="538"/>
    </location>
</feature>
<dbReference type="EMBL" id="MFAM01000025">
    <property type="protein sequence ID" value="OGD79192.1"/>
    <property type="molecule type" value="Genomic_DNA"/>
</dbReference>
<protein>
    <submittedName>
        <fullName evidence="2">Uncharacterized protein</fullName>
    </submittedName>
</protein>
<organism evidence="2 3">
    <name type="scientific">Candidatus Collierbacteria bacterium RIFOXYB1_FULL_49_13</name>
    <dbReference type="NCBI Taxonomy" id="1817728"/>
    <lineage>
        <taxon>Bacteria</taxon>
        <taxon>Candidatus Collieribacteriota</taxon>
    </lineage>
</organism>
<dbReference type="AlphaFoldDB" id="A0A1F5FHY9"/>
<keyword evidence="1" id="KW-1133">Transmembrane helix</keyword>
<evidence type="ECO:0000313" key="2">
    <source>
        <dbReference type="EMBL" id="OGD79192.1"/>
    </source>
</evidence>
<gene>
    <name evidence="2" type="ORF">A2368_04115</name>
</gene>
<keyword evidence="1" id="KW-0812">Transmembrane</keyword>